<evidence type="ECO:0008006" key="4">
    <source>
        <dbReference type="Google" id="ProtNLM"/>
    </source>
</evidence>
<accession>A0A6H0KRQ2</accession>
<reference evidence="2 3" key="1">
    <citation type="submission" date="2020-03" db="EMBL/GenBank/DDBJ databases">
        <title>Genomic analysis of Bacteroides faecium CBA7301.</title>
        <authorList>
            <person name="Kim J."/>
            <person name="Roh S.W."/>
        </authorList>
    </citation>
    <scope>NUCLEOTIDE SEQUENCE [LARGE SCALE GENOMIC DNA]</scope>
    <source>
        <strain evidence="2 3">CBA7301</strain>
    </source>
</reference>
<dbReference type="KEGG" id="bfc:BacF7301_13455"/>
<feature type="signal peptide" evidence="1">
    <location>
        <begin position="1"/>
        <end position="20"/>
    </location>
</feature>
<name>A0A6H0KRQ2_9BACE</name>
<dbReference type="EMBL" id="CP050831">
    <property type="protein sequence ID" value="QIU95087.1"/>
    <property type="molecule type" value="Genomic_DNA"/>
</dbReference>
<gene>
    <name evidence="2" type="ORF">BacF7301_13455</name>
</gene>
<evidence type="ECO:0000313" key="3">
    <source>
        <dbReference type="Proteomes" id="UP000501780"/>
    </source>
</evidence>
<dbReference type="RefSeq" id="WP_167963556.1">
    <property type="nucleotide sequence ID" value="NZ_CP050831.1"/>
</dbReference>
<protein>
    <recommendedName>
        <fullName evidence="4">DUF3829 domain-containing protein</fullName>
    </recommendedName>
</protein>
<dbReference type="AlphaFoldDB" id="A0A6H0KRQ2"/>
<evidence type="ECO:0000256" key="1">
    <source>
        <dbReference type="SAM" id="SignalP"/>
    </source>
</evidence>
<organism evidence="2 3">
    <name type="scientific">Bacteroides faecium</name>
    <dbReference type="NCBI Taxonomy" id="2715212"/>
    <lineage>
        <taxon>Bacteria</taxon>
        <taxon>Pseudomonadati</taxon>
        <taxon>Bacteroidota</taxon>
        <taxon>Bacteroidia</taxon>
        <taxon>Bacteroidales</taxon>
        <taxon>Bacteroidaceae</taxon>
        <taxon>Bacteroides</taxon>
    </lineage>
</organism>
<keyword evidence="3" id="KW-1185">Reference proteome</keyword>
<sequence>MKRFISILIVSLIFFRGMSAQECDTPITVAMPEHIEGLNEAQKSYLCSKMEQLVVSQGVSSDFSYTQFVLTADVSGMQKDVVPTIPSSVTCQYDVVFKLVDRAGMKTMAVQSVNVRGAGSTEAKAMQNALRLINPQNKNLIDFIKGAKSKVLAYYNQHVPQIVSQSRRLANLDKYEEAFNLLASVPECCNQYNEVTREIIAIYPKARDKVGEKFLKEARRIWTVDQTGAAAEEACYWLSLIDPKSSAYPGGERLYAEIKGRVKEEVQHEMKVYDDNVDLIKQQINAAKEIGMAYGKGQQTEINVIK</sequence>
<dbReference type="Proteomes" id="UP000501780">
    <property type="component" value="Chromosome"/>
</dbReference>
<proteinExistence type="predicted"/>
<evidence type="ECO:0000313" key="2">
    <source>
        <dbReference type="EMBL" id="QIU95087.1"/>
    </source>
</evidence>
<keyword evidence="1" id="KW-0732">Signal</keyword>
<feature type="chain" id="PRO_5026347903" description="DUF3829 domain-containing protein" evidence="1">
    <location>
        <begin position="21"/>
        <end position="306"/>
    </location>
</feature>